<dbReference type="InterPro" id="IPR005814">
    <property type="entry name" value="Aminotrans_3"/>
</dbReference>
<dbReference type="PANTHER" id="PTHR43713:SF3">
    <property type="entry name" value="GLUTAMATE-1-SEMIALDEHYDE 2,1-AMINOMUTASE 1, CHLOROPLASTIC-RELATED"/>
    <property type="match status" value="1"/>
</dbReference>
<reference evidence="4 5" key="1">
    <citation type="submission" date="2019-06" db="EMBL/GenBank/DDBJ databases">
        <title>Whole genome sequence for Cellvibrionaceae sp. R142.</title>
        <authorList>
            <person name="Wang G."/>
        </authorList>
    </citation>
    <scope>NUCLEOTIDE SEQUENCE [LARGE SCALE GENOMIC DNA]</scope>
    <source>
        <strain evidence="4 5">R142</strain>
    </source>
</reference>
<evidence type="ECO:0000256" key="3">
    <source>
        <dbReference type="RuleBase" id="RU003560"/>
    </source>
</evidence>
<protein>
    <submittedName>
        <fullName evidence="4">Aminotransferase class III-fold pyridoxal phosphate-dependent enzyme</fullName>
    </submittedName>
</protein>
<dbReference type="GO" id="GO:0008483">
    <property type="term" value="F:transaminase activity"/>
    <property type="evidence" value="ECO:0007669"/>
    <property type="project" value="UniProtKB-KW"/>
</dbReference>
<dbReference type="Proteomes" id="UP000319732">
    <property type="component" value="Unassembled WGS sequence"/>
</dbReference>
<accession>A0A545TV97</accession>
<keyword evidence="5" id="KW-1185">Reference proteome</keyword>
<evidence type="ECO:0000256" key="1">
    <source>
        <dbReference type="ARBA" id="ARBA00001933"/>
    </source>
</evidence>
<gene>
    <name evidence="4" type="ORF">FKG94_08535</name>
</gene>
<dbReference type="PANTHER" id="PTHR43713">
    <property type="entry name" value="GLUTAMATE-1-SEMIALDEHYDE 2,1-AMINOMUTASE"/>
    <property type="match status" value="1"/>
</dbReference>
<dbReference type="EMBL" id="VHSG01000008">
    <property type="protein sequence ID" value="TQV81146.1"/>
    <property type="molecule type" value="Genomic_DNA"/>
</dbReference>
<evidence type="ECO:0000256" key="2">
    <source>
        <dbReference type="ARBA" id="ARBA00022898"/>
    </source>
</evidence>
<dbReference type="PIRSF" id="PIRSF000521">
    <property type="entry name" value="Transaminase_4ab_Lys_Orn"/>
    <property type="match status" value="1"/>
</dbReference>
<keyword evidence="4" id="KW-0032">Aminotransferase</keyword>
<dbReference type="OrthoDB" id="9801052at2"/>
<dbReference type="InterPro" id="IPR015421">
    <property type="entry name" value="PyrdxlP-dep_Trfase_major"/>
</dbReference>
<dbReference type="AlphaFoldDB" id="A0A545TV97"/>
<dbReference type="GO" id="GO:0030170">
    <property type="term" value="F:pyridoxal phosphate binding"/>
    <property type="evidence" value="ECO:0007669"/>
    <property type="project" value="InterPro"/>
</dbReference>
<keyword evidence="4" id="KW-0808">Transferase</keyword>
<dbReference type="Gene3D" id="3.90.1150.10">
    <property type="entry name" value="Aspartate Aminotransferase, domain 1"/>
    <property type="match status" value="1"/>
</dbReference>
<comment type="caution">
    <text evidence="4">The sequence shown here is derived from an EMBL/GenBank/DDBJ whole genome shotgun (WGS) entry which is preliminary data.</text>
</comment>
<dbReference type="Gene3D" id="3.40.640.10">
    <property type="entry name" value="Type I PLP-dependent aspartate aminotransferase-like (Major domain)"/>
    <property type="match status" value="1"/>
</dbReference>
<dbReference type="RefSeq" id="WP_142903807.1">
    <property type="nucleotide sequence ID" value="NZ_ML660091.1"/>
</dbReference>
<evidence type="ECO:0000313" key="5">
    <source>
        <dbReference type="Proteomes" id="UP000319732"/>
    </source>
</evidence>
<comment type="similarity">
    <text evidence="3">Belongs to the class-III pyridoxal-phosphate-dependent aminotransferase family.</text>
</comment>
<dbReference type="SUPFAM" id="SSF53383">
    <property type="entry name" value="PLP-dependent transferases"/>
    <property type="match status" value="1"/>
</dbReference>
<organism evidence="4 5">
    <name type="scientific">Exilibacterium tricleocarpae</name>
    <dbReference type="NCBI Taxonomy" id="2591008"/>
    <lineage>
        <taxon>Bacteria</taxon>
        <taxon>Pseudomonadati</taxon>
        <taxon>Pseudomonadota</taxon>
        <taxon>Gammaproteobacteria</taxon>
        <taxon>Cellvibrionales</taxon>
        <taxon>Cellvibrionaceae</taxon>
        <taxon>Exilibacterium</taxon>
    </lineage>
</organism>
<sequence length="409" mass="44513">MVYNLEQDHALRARAQTAFPNGVYGHQNSALLSPEHPQFFSRAEGCRLWDVDGNEYIDFMCGYGTNLLGYRHPKVDEAARRQQGVIDCATGPSPLMVELAETFNELVAHADWTLFAKNGTDATTICIMTARAQTGKNTILVADGAYHGASPWCTPAPGGVAPGDRQHQLTYEYNNVESLTAAVAEAGDDLAAIVVSPFKHDVFVDQEWPTAEFAAAARALCDQKDAALVLDDVRCALRFTMGATWETLDVLPDLCAMSKSVANGYALAVVTGNDKFRHGASQIYTTGSFWFAGVSFAASLATIAAVAEEGAIEAMKVAGDLLRDGLDQQARSYGFQLRQTGPVQMPLMLMEDDPNWEKNIFFCSQAAQHGVYLHPWHNMFVCAAHTESDIRAALERTDAAFAALKKKFG</sequence>
<dbReference type="InterPro" id="IPR015422">
    <property type="entry name" value="PyrdxlP-dep_Trfase_small"/>
</dbReference>
<dbReference type="InterPro" id="IPR015424">
    <property type="entry name" value="PyrdxlP-dep_Trfase"/>
</dbReference>
<name>A0A545TV97_9GAMM</name>
<keyword evidence="2 3" id="KW-0663">Pyridoxal phosphate</keyword>
<comment type="cofactor">
    <cofactor evidence="1">
        <name>pyridoxal 5'-phosphate</name>
        <dbReference type="ChEBI" id="CHEBI:597326"/>
    </cofactor>
</comment>
<evidence type="ECO:0000313" key="4">
    <source>
        <dbReference type="EMBL" id="TQV81146.1"/>
    </source>
</evidence>
<proteinExistence type="inferred from homology"/>
<dbReference type="Pfam" id="PF00202">
    <property type="entry name" value="Aminotran_3"/>
    <property type="match status" value="1"/>
</dbReference>